<keyword evidence="4" id="KW-1185">Reference proteome</keyword>
<dbReference type="Proteomes" id="UP000327157">
    <property type="component" value="Chromosome 7"/>
</dbReference>
<reference evidence="3 4" key="3">
    <citation type="submission" date="2019-11" db="EMBL/GenBank/DDBJ databases">
        <title>A de novo genome assembly of a pear dwarfing rootstock.</title>
        <authorList>
            <person name="Wang F."/>
            <person name="Wang J."/>
            <person name="Li S."/>
            <person name="Zhang Y."/>
            <person name="Fang M."/>
            <person name="Ma L."/>
            <person name="Zhao Y."/>
            <person name="Jiang S."/>
        </authorList>
    </citation>
    <scope>NUCLEOTIDE SEQUENCE [LARGE SCALE GENOMIC DNA]</scope>
    <source>
        <strain evidence="3">S2</strain>
        <tissue evidence="3">Leaf</tissue>
    </source>
</reference>
<evidence type="ECO:0000313" key="3">
    <source>
        <dbReference type="EMBL" id="KAB2596139.1"/>
    </source>
</evidence>
<name>A0A5N5EZ20_9ROSA</name>
<proteinExistence type="predicted"/>
<reference evidence="4" key="2">
    <citation type="submission" date="2019-10" db="EMBL/GenBank/DDBJ databases">
        <title>A de novo genome assembly of a pear dwarfing rootstock.</title>
        <authorList>
            <person name="Wang F."/>
            <person name="Wang J."/>
            <person name="Li S."/>
            <person name="Zhang Y."/>
            <person name="Fang M."/>
            <person name="Ma L."/>
            <person name="Zhao Y."/>
            <person name="Jiang S."/>
        </authorList>
    </citation>
    <scope>NUCLEOTIDE SEQUENCE [LARGE SCALE GENOMIC DNA]</scope>
</reference>
<evidence type="ECO:0000256" key="1">
    <source>
        <dbReference type="SAM" id="Coils"/>
    </source>
</evidence>
<evidence type="ECO:0000259" key="2">
    <source>
        <dbReference type="Pfam" id="PF14389"/>
    </source>
</evidence>
<dbReference type="PANTHER" id="PTHR46248">
    <property type="entry name" value="EXPRESSED PROTEIN"/>
    <property type="match status" value="1"/>
</dbReference>
<feature type="coiled-coil region" evidence="1">
    <location>
        <begin position="63"/>
        <end position="97"/>
    </location>
</feature>
<reference evidence="3 4" key="1">
    <citation type="submission" date="2019-09" db="EMBL/GenBank/DDBJ databases">
        <authorList>
            <person name="Ou C."/>
        </authorList>
    </citation>
    <scope>NUCLEOTIDE SEQUENCE [LARGE SCALE GENOMIC DNA]</scope>
    <source>
        <strain evidence="3">S2</strain>
        <tissue evidence="3">Leaf</tissue>
    </source>
</reference>
<dbReference type="InterPro" id="IPR025757">
    <property type="entry name" value="MIP1_Leuzipper"/>
</dbReference>
<dbReference type="EMBL" id="SMOL01000781">
    <property type="protein sequence ID" value="KAB2596139.1"/>
    <property type="molecule type" value="Genomic_DNA"/>
</dbReference>
<organism evidence="3 4">
    <name type="scientific">Pyrus ussuriensis x Pyrus communis</name>
    <dbReference type="NCBI Taxonomy" id="2448454"/>
    <lineage>
        <taxon>Eukaryota</taxon>
        <taxon>Viridiplantae</taxon>
        <taxon>Streptophyta</taxon>
        <taxon>Embryophyta</taxon>
        <taxon>Tracheophyta</taxon>
        <taxon>Spermatophyta</taxon>
        <taxon>Magnoliopsida</taxon>
        <taxon>eudicotyledons</taxon>
        <taxon>Gunneridae</taxon>
        <taxon>Pentapetalae</taxon>
        <taxon>rosids</taxon>
        <taxon>fabids</taxon>
        <taxon>Rosales</taxon>
        <taxon>Rosaceae</taxon>
        <taxon>Amygdaloideae</taxon>
        <taxon>Maleae</taxon>
        <taxon>Pyrus</taxon>
    </lineage>
</organism>
<keyword evidence="1" id="KW-0175">Coiled coil</keyword>
<dbReference type="Pfam" id="PF14389">
    <property type="entry name" value="Lzipper-MIP1"/>
    <property type="match status" value="1"/>
</dbReference>
<evidence type="ECO:0000313" key="4">
    <source>
        <dbReference type="Proteomes" id="UP000327157"/>
    </source>
</evidence>
<feature type="coiled-coil region" evidence="1">
    <location>
        <begin position="3"/>
        <end position="37"/>
    </location>
</feature>
<accession>A0A5N5EZ20</accession>
<dbReference type="AlphaFoldDB" id="A0A5N5EZ20"/>
<dbReference type="OrthoDB" id="418495at2759"/>
<protein>
    <recommendedName>
        <fullName evidence="2">Ternary complex factor MIP1 leucine-zipper domain-containing protein</fullName>
    </recommendedName>
</protein>
<gene>
    <name evidence="3" type="ORF">D8674_031589</name>
</gene>
<sequence>MKLEDFLMQRKEEKQRRLDLEEEVKKLQAKLEGEQTLGRFLHCALHGPVQSHPRLLSLLPAQVQELFSELAMVEEEIGQLDRKVEELKLRLYKEREQTREWKVHMWQLGQQKQLLCRVGNQSVVNEERCRSEALRNLRKERRLKDGRAYVGSAADIPRWNFRESDGKLLV</sequence>
<feature type="domain" description="Ternary complex factor MIP1 leucine-zipper" evidence="2">
    <location>
        <begin position="13"/>
        <end position="94"/>
    </location>
</feature>
<comment type="caution">
    <text evidence="3">The sequence shown here is derived from an EMBL/GenBank/DDBJ whole genome shotgun (WGS) entry which is preliminary data.</text>
</comment>
<dbReference type="PANTHER" id="PTHR46248:SF4">
    <property type="entry name" value="OS01G0147800 PROTEIN"/>
    <property type="match status" value="1"/>
</dbReference>